<evidence type="ECO:0000313" key="9">
    <source>
        <dbReference type="Proteomes" id="UP001162156"/>
    </source>
</evidence>
<reference evidence="8" key="1">
    <citation type="journal article" date="2023" name="Insect Mol. Biol.">
        <title>Genome sequencing provides insights into the evolution of gene families encoding plant cell wall-degrading enzymes in longhorned beetles.</title>
        <authorList>
            <person name="Shin N.R."/>
            <person name="Okamura Y."/>
            <person name="Kirsch R."/>
            <person name="Pauchet Y."/>
        </authorList>
    </citation>
    <scope>NUCLEOTIDE SEQUENCE</scope>
    <source>
        <strain evidence="8">RBIC_L_NR</strain>
    </source>
</reference>
<accession>A0AAV8WMY0</accession>
<gene>
    <name evidence="8" type="ORF">NQ314_019696</name>
</gene>
<dbReference type="PROSITE" id="PS50940">
    <property type="entry name" value="CHIT_BIND_II"/>
    <property type="match status" value="3"/>
</dbReference>
<comment type="caution">
    <text evidence="8">The sequence shown here is derived from an EMBL/GenBank/DDBJ whole genome shotgun (WGS) entry which is preliminary data.</text>
</comment>
<evidence type="ECO:0000256" key="5">
    <source>
        <dbReference type="ARBA" id="ARBA00023180"/>
    </source>
</evidence>
<feature type="domain" description="Chitin-binding type-2" evidence="7">
    <location>
        <begin position="370"/>
        <end position="423"/>
    </location>
</feature>
<evidence type="ECO:0000256" key="1">
    <source>
        <dbReference type="ARBA" id="ARBA00022669"/>
    </source>
</evidence>
<evidence type="ECO:0000256" key="2">
    <source>
        <dbReference type="ARBA" id="ARBA00022729"/>
    </source>
</evidence>
<keyword evidence="5" id="KW-0325">Glycoprotein</keyword>
<feature type="non-terminal residue" evidence="8">
    <location>
        <position position="621"/>
    </location>
</feature>
<name>A0AAV8WMY0_9CUCU</name>
<keyword evidence="4" id="KW-1015">Disulfide bond</keyword>
<feature type="compositionally biased region" description="Low complexity" evidence="6">
    <location>
        <begin position="341"/>
        <end position="356"/>
    </location>
</feature>
<dbReference type="Proteomes" id="UP001162156">
    <property type="component" value="Unassembled WGS sequence"/>
</dbReference>
<keyword evidence="2" id="KW-0732">Signal</keyword>
<dbReference type="GO" id="GO:0008061">
    <property type="term" value="F:chitin binding"/>
    <property type="evidence" value="ECO:0007669"/>
    <property type="project" value="UniProtKB-KW"/>
</dbReference>
<keyword evidence="9" id="KW-1185">Reference proteome</keyword>
<dbReference type="AlphaFoldDB" id="A0AAV8WMY0"/>
<feature type="compositionally biased region" description="Polar residues" evidence="6">
    <location>
        <begin position="142"/>
        <end position="163"/>
    </location>
</feature>
<feature type="region of interest" description="Disordered" evidence="6">
    <location>
        <begin position="328"/>
        <end position="356"/>
    </location>
</feature>
<dbReference type="InterPro" id="IPR051940">
    <property type="entry name" value="Chitin_bind-dev_reg"/>
</dbReference>
<feature type="compositionally biased region" description="Polar residues" evidence="6">
    <location>
        <begin position="69"/>
        <end position="109"/>
    </location>
</feature>
<organism evidence="8 9">
    <name type="scientific">Rhamnusium bicolor</name>
    <dbReference type="NCBI Taxonomy" id="1586634"/>
    <lineage>
        <taxon>Eukaryota</taxon>
        <taxon>Metazoa</taxon>
        <taxon>Ecdysozoa</taxon>
        <taxon>Arthropoda</taxon>
        <taxon>Hexapoda</taxon>
        <taxon>Insecta</taxon>
        <taxon>Pterygota</taxon>
        <taxon>Neoptera</taxon>
        <taxon>Endopterygota</taxon>
        <taxon>Coleoptera</taxon>
        <taxon>Polyphaga</taxon>
        <taxon>Cucujiformia</taxon>
        <taxon>Chrysomeloidea</taxon>
        <taxon>Cerambycidae</taxon>
        <taxon>Lepturinae</taxon>
        <taxon>Rhagiini</taxon>
        <taxon>Rhamnusium</taxon>
    </lineage>
</organism>
<dbReference type="Gene3D" id="2.170.140.10">
    <property type="entry name" value="Chitin binding domain"/>
    <property type="match status" value="4"/>
</dbReference>
<dbReference type="PANTHER" id="PTHR23301">
    <property type="entry name" value="CHITIN BINDING PERITROPHIN-A"/>
    <property type="match status" value="1"/>
</dbReference>
<feature type="compositionally biased region" description="Pro residues" evidence="6">
    <location>
        <begin position="40"/>
        <end position="50"/>
    </location>
</feature>
<proteinExistence type="predicted"/>
<evidence type="ECO:0000256" key="6">
    <source>
        <dbReference type="SAM" id="MobiDB-lite"/>
    </source>
</evidence>
<feature type="region of interest" description="Disordered" evidence="6">
    <location>
        <begin position="38"/>
        <end position="163"/>
    </location>
</feature>
<evidence type="ECO:0000313" key="8">
    <source>
        <dbReference type="EMBL" id="KAJ8927814.1"/>
    </source>
</evidence>
<feature type="compositionally biased region" description="Polar residues" evidence="6">
    <location>
        <begin position="328"/>
        <end position="340"/>
    </location>
</feature>
<keyword evidence="1" id="KW-0147">Chitin-binding</keyword>
<dbReference type="SUPFAM" id="SSF57625">
    <property type="entry name" value="Invertebrate chitin-binding proteins"/>
    <property type="match status" value="6"/>
</dbReference>
<dbReference type="Pfam" id="PF01607">
    <property type="entry name" value="CBM_14"/>
    <property type="match status" value="3"/>
</dbReference>
<feature type="domain" description="Chitin-binding type-2" evidence="7">
    <location>
        <begin position="259"/>
        <end position="312"/>
    </location>
</feature>
<feature type="domain" description="Chitin-binding type-2" evidence="7">
    <location>
        <begin position="434"/>
        <end position="490"/>
    </location>
</feature>
<dbReference type="InterPro" id="IPR002557">
    <property type="entry name" value="Chitin-bd_dom"/>
</dbReference>
<sequence>MRIRCNACYFSVTLSPNEPSLKPKQDINQWNVAVVVPPGGQLPPQPPQSGQPPIATSPGFVWLQVPASHFQNKPGGSQKPSEFTQTNPSTSAPPKEPTSSETIFPSNPFLSPGIQQPVGPAVHTTEVPLSGSTPASAIPVDATSSMASPVPGQSSPALTTSWTNPTTILPPTIATLPTAVEQACPEGLLFSAKGLYCDYPERVDCNQRPVVVIPPQVNIPQVPSLTTDPGVYATQVPTTGPVPVNPAITTQAPPTGELNKKCLKPRGQFSGYACNKFLNCWDGIATEQACPEGLLFNPLGFCDFSENVNCAGKPIEGSTPASAIPVEATSSTASPVPGQSSPAPTTSWTNPTTTLPPTIATLPTVDPILKKKCLTPRGQFPSTFCNKFINCWDNIILEQECPEGFLFSTKGYCDFPHNVNCGDRKIIHRSADAKAECPLENGTFRDKFKCNSYYTCISNNRVAQYECPEGFNFNDYLGLCDYAYRVDCSKEPLIFAGRRHSSAQANNEPMAISECPVDFAKYDCPTGFSFNDNIGVCDYAERVDCTLPPKIFQVNQNILPQIPADFKNKIANCAPGTVFRLNPQCTSACRCKEDIAEIIQCPAGLAYDSTMDKCILPHLAK</sequence>
<dbReference type="SMART" id="SM00494">
    <property type="entry name" value="ChtBD2"/>
    <property type="match status" value="5"/>
</dbReference>
<protein>
    <recommendedName>
        <fullName evidence="7">Chitin-binding type-2 domain-containing protein</fullName>
    </recommendedName>
</protein>
<dbReference type="PANTHER" id="PTHR23301:SF98">
    <property type="entry name" value="CHITIN-BINDING TYPE-2 DOMAIN-CONTAINING PROTEIN-RELATED"/>
    <property type="match status" value="1"/>
</dbReference>
<keyword evidence="3" id="KW-0677">Repeat</keyword>
<evidence type="ECO:0000259" key="7">
    <source>
        <dbReference type="PROSITE" id="PS50940"/>
    </source>
</evidence>
<dbReference type="GO" id="GO:0005576">
    <property type="term" value="C:extracellular region"/>
    <property type="evidence" value="ECO:0007669"/>
    <property type="project" value="InterPro"/>
</dbReference>
<evidence type="ECO:0000256" key="3">
    <source>
        <dbReference type="ARBA" id="ARBA00022737"/>
    </source>
</evidence>
<dbReference type="InterPro" id="IPR036508">
    <property type="entry name" value="Chitin-bd_dom_sf"/>
</dbReference>
<dbReference type="EMBL" id="JANEYF010005528">
    <property type="protein sequence ID" value="KAJ8927814.1"/>
    <property type="molecule type" value="Genomic_DNA"/>
</dbReference>
<evidence type="ECO:0000256" key="4">
    <source>
        <dbReference type="ARBA" id="ARBA00023157"/>
    </source>
</evidence>